<dbReference type="Proteomes" id="UP001320898">
    <property type="component" value="Unassembled WGS sequence"/>
</dbReference>
<dbReference type="Pfam" id="PF08239">
    <property type="entry name" value="SH3_3"/>
    <property type="match status" value="1"/>
</dbReference>
<evidence type="ECO:0000256" key="1">
    <source>
        <dbReference type="SAM" id="SignalP"/>
    </source>
</evidence>
<evidence type="ECO:0000313" key="4">
    <source>
        <dbReference type="Proteomes" id="UP001320898"/>
    </source>
</evidence>
<dbReference type="Gene3D" id="2.30.30.40">
    <property type="entry name" value="SH3 Domains"/>
    <property type="match status" value="1"/>
</dbReference>
<evidence type="ECO:0000313" key="3">
    <source>
        <dbReference type="EMBL" id="MCT8974439.1"/>
    </source>
</evidence>
<name>A0AAW5R3N4_9HYPH</name>
<keyword evidence="4" id="KW-1185">Reference proteome</keyword>
<comment type="caution">
    <text evidence="3">The sequence shown here is derived from an EMBL/GenBank/DDBJ whole genome shotgun (WGS) entry which is preliminary data.</text>
</comment>
<dbReference type="SMART" id="SM00287">
    <property type="entry name" value="SH3b"/>
    <property type="match status" value="1"/>
</dbReference>
<feature type="domain" description="SH3b" evidence="2">
    <location>
        <begin position="21"/>
        <end position="82"/>
    </location>
</feature>
<accession>A0AAW5R3N4</accession>
<dbReference type="RefSeq" id="WP_261618025.1">
    <property type="nucleotide sequence ID" value="NZ_JALIDZ010000012.1"/>
</dbReference>
<sequence>MRKILFSLAFALATIVTAGVAAAAYVTADLNMRRGPSTGYARIAVIPAGHQVSILNCGSGWCRVNYRGIVGWVSGRYLADGGGYGRAAPPPPVYYPPRAYPYPRHHYPHRWWHPRPWRPY</sequence>
<proteinExistence type="predicted"/>
<dbReference type="AlphaFoldDB" id="A0AAW5R3N4"/>
<dbReference type="EMBL" id="JALIDZ010000012">
    <property type="protein sequence ID" value="MCT8974439.1"/>
    <property type="molecule type" value="Genomic_DNA"/>
</dbReference>
<feature type="chain" id="PRO_5043386384" evidence="1">
    <location>
        <begin position="24"/>
        <end position="120"/>
    </location>
</feature>
<organism evidence="3 4">
    <name type="scientific">Microbaculum marinisediminis</name>
    <dbReference type="NCBI Taxonomy" id="2931392"/>
    <lineage>
        <taxon>Bacteria</taxon>
        <taxon>Pseudomonadati</taxon>
        <taxon>Pseudomonadota</taxon>
        <taxon>Alphaproteobacteria</taxon>
        <taxon>Hyphomicrobiales</taxon>
        <taxon>Tepidamorphaceae</taxon>
        <taxon>Microbaculum</taxon>
    </lineage>
</organism>
<dbReference type="InterPro" id="IPR003646">
    <property type="entry name" value="SH3-like_bac-type"/>
</dbReference>
<reference evidence="3 4" key="1">
    <citation type="submission" date="2022-04" db="EMBL/GenBank/DDBJ databases">
        <authorList>
            <person name="Ye Y.-Q."/>
            <person name="Du Z.-J."/>
        </authorList>
    </citation>
    <scope>NUCLEOTIDE SEQUENCE [LARGE SCALE GENOMIC DNA]</scope>
    <source>
        <strain evidence="3 4">A6E488</strain>
    </source>
</reference>
<evidence type="ECO:0000259" key="2">
    <source>
        <dbReference type="PROSITE" id="PS51781"/>
    </source>
</evidence>
<protein>
    <submittedName>
        <fullName evidence="3">SH3 domain-containing protein</fullName>
    </submittedName>
</protein>
<keyword evidence="1" id="KW-0732">Signal</keyword>
<dbReference type="PROSITE" id="PS51781">
    <property type="entry name" value="SH3B"/>
    <property type="match status" value="1"/>
</dbReference>
<feature type="signal peptide" evidence="1">
    <location>
        <begin position="1"/>
        <end position="23"/>
    </location>
</feature>
<gene>
    <name evidence="3" type="ORF">MUB46_21445</name>
</gene>